<sequence>MTLNIDIWSDIACPWCFIGKRRFEKALDGFGAKDQVSVTWHSYQLDPTLPERSELSEHEYLEQAKGMPANQVAAMLAHVTEVARGEGLSYDFDSLVPANSMKAHQLLHAVKQAGLDVDAVKEALLSAHFEKGEAISDEEVLVRIGTDNGLTEDAARAALVSDELNAAVRADIDQASAIGVSGVPFFVFEGKYGVSGAQDSSVFTQVLEQVWEEIKPATPSFITIPGTENAPACGPEGC</sequence>
<dbReference type="EMBL" id="VKKG01000002">
    <property type="protein sequence ID" value="TRY18801.1"/>
    <property type="molecule type" value="Genomic_DNA"/>
</dbReference>
<dbReference type="SUPFAM" id="SSF52833">
    <property type="entry name" value="Thioredoxin-like"/>
    <property type="match status" value="1"/>
</dbReference>
<gene>
    <name evidence="2" type="ORF">FOJ82_06730</name>
</gene>
<dbReference type="CDD" id="cd03024">
    <property type="entry name" value="DsbA_FrnE"/>
    <property type="match status" value="1"/>
</dbReference>
<evidence type="ECO:0000259" key="1">
    <source>
        <dbReference type="Pfam" id="PF01323"/>
    </source>
</evidence>
<protein>
    <submittedName>
        <fullName evidence="2">DsbA family oxidoreductase</fullName>
    </submittedName>
</protein>
<dbReference type="Pfam" id="PF01323">
    <property type="entry name" value="DSBA"/>
    <property type="match status" value="1"/>
</dbReference>
<dbReference type="RefSeq" id="WP_143937693.1">
    <property type="nucleotide sequence ID" value="NZ_VKKG01000002.1"/>
</dbReference>
<dbReference type="GO" id="GO:0016491">
    <property type="term" value="F:oxidoreductase activity"/>
    <property type="evidence" value="ECO:0007669"/>
    <property type="project" value="InterPro"/>
</dbReference>
<dbReference type="InterPro" id="IPR001853">
    <property type="entry name" value="DSBA-like_thioredoxin_dom"/>
</dbReference>
<dbReference type="PANTHER" id="PTHR13887">
    <property type="entry name" value="GLUTATHIONE S-TRANSFERASE KAPPA"/>
    <property type="match status" value="1"/>
</dbReference>
<evidence type="ECO:0000313" key="2">
    <source>
        <dbReference type="EMBL" id="TRY18801.1"/>
    </source>
</evidence>
<dbReference type="AlphaFoldDB" id="A0A553K272"/>
<dbReference type="OrthoDB" id="9799122at2"/>
<comment type="caution">
    <text evidence="2">The sequence shown here is derived from an EMBL/GenBank/DDBJ whole genome shotgun (WGS) entry which is preliminary data.</text>
</comment>
<dbReference type="Proteomes" id="UP000317638">
    <property type="component" value="Unassembled WGS sequence"/>
</dbReference>
<feature type="domain" description="DSBA-like thioredoxin" evidence="1">
    <location>
        <begin position="5"/>
        <end position="207"/>
    </location>
</feature>
<accession>A0A553K272</accession>
<reference evidence="2 3" key="1">
    <citation type="submission" date="2019-07" db="EMBL/GenBank/DDBJ databases">
        <authorList>
            <person name="Zhou L.-Y."/>
        </authorList>
    </citation>
    <scope>NUCLEOTIDE SEQUENCE [LARGE SCALE GENOMIC DNA]</scope>
    <source>
        <strain evidence="2 3">YIM 101269</strain>
    </source>
</reference>
<dbReference type="Gene3D" id="3.40.30.10">
    <property type="entry name" value="Glutaredoxin"/>
    <property type="match status" value="1"/>
</dbReference>
<dbReference type="InterPro" id="IPR036249">
    <property type="entry name" value="Thioredoxin-like_sf"/>
</dbReference>
<name>A0A553K272_9ACTN</name>
<proteinExistence type="predicted"/>
<keyword evidence="3" id="KW-1185">Reference proteome</keyword>
<dbReference type="PANTHER" id="PTHR13887:SF41">
    <property type="entry name" value="THIOREDOXIN SUPERFAMILY PROTEIN"/>
    <property type="match status" value="1"/>
</dbReference>
<organism evidence="2 3">
    <name type="scientific">Tessaracoccus rhinocerotis</name>
    <dbReference type="NCBI Taxonomy" id="1689449"/>
    <lineage>
        <taxon>Bacteria</taxon>
        <taxon>Bacillati</taxon>
        <taxon>Actinomycetota</taxon>
        <taxon>Actinomycetes</taxon>
        <taxon>Propionibacteriales</taxon>
        <taxon>Propionibacteriaceae</taxon>
        <taxon>Tessaracoccus</taxon>
    </lineage>
</organism>
<evidence type="ECO:0000313" key="3">
    <source>
        <dbReference type="Proteomes" id="UP000317638"/>
    </source>
</evidence>